<evidence type="ECO:0000259" key="5">
    <source>
        <dbReference type="Pfam" id="PF00578"/>
    </source>
</evidence>
<dbReference type="PANTHER" id="PTHR43110">
    <property type="entry name" value="THIOL PEROXIDASE"/>
    <property type="match status" value="1"/>
</dbReference>
<dbReference type="AlphaFoldDB" id="S5DL14"/>
<dbReference type="PANTHER" id="PTHR43110:SF1">
    <property type="entry name" value="THIOL PEROXIDASE"/>
    <property type="match status" value="1"/>
</dbReference>
<evidence type="ECO:0000313" key="6">
    <source>
        <dbReference type="EMBL" id="AGQ19556.1"/>
    </source>
</evidence>
<evidence type="ECO:0000256" key="2">
    <source>
        <dbReference type="ARBA" id="ARBA00022862"/>
    </source>
</evidence>
<dbReference type="PIRSF" id="PIRSF000239">
    <property type="entry name" value="AHPC"/>
    <property type="match status" value="1"/>
</dbReference>
<dbReference type="InterPro" id="IPR000866">
    <property type="entry name" value="AhpC/TSA"/>
</dbReference>
<dbReference type="GO" id="GO:0004601">
    <property type="term" value="F:peroxidase activity"/>
    <property type="evidence" value="ECO:0007669"/>
    <property type="project" value="UniProtKB-KW"/>
</dbReference>
<reference evidence="6" key="1">
    <citation type="journal article" date="2013" name="Sci. Rep.">
        <title>Metagenomics uncovers a new group of low GC and ultra-small marine Actinobacteria.</title>
        <authorList>
            <person name="Ghai R."/>
            <person name="Mizuno C.M."/>
            <person name="Picazo A."/>
            <person name="Camacho A."/>
            <person name="Rodriguez-Valera F."/>
        </authorList>
    </citation>
    <scope>NUCLEOTIDE SEQUENCE</scope>
</reference>
<keyword evidence="2" id="KW-0049">Antioxidant</keyword>
<evidence type="ECO:0000256" key="3">
    <source>
        <dbReference type="ARBA" id="ARBA00023284"/>
    </source>
</evidence>
<organism evidence="6">
    <name type="scientific">Candidatus Actinomarina minuta</name>
    <dbReference type="NCBI Taxonomy" id="1389454"/>
    <lineage>
        <taxon>Bacteria</taxon>
        <taxon>Bacillati</taxon>
        <taxon>Actinomycetota</taxon>
        <taxon>Actinomycetes</taxon>
        <taxon>Candidatus Actinomarinidae</taxon>
        <taxon>Candidatus Actinomarinales</taxon>
        <taxon>Candidatus Actinomarineae</taxon>
        <taxon>Candidatus Actinomarinaceae</taxon>
        <taxon>Candidatus Actinomarina</taxon>
    </lineage>
</organism>
<feature type="active site" description="Cysteine sulfenic acid (-SOH) intermediate; for peroxidase activity" evidence="4">
    <location>
        <position position="45"/>
    </location>
</feature>
<evidence type="ECO:0000256" key="4">
    <source>
        <dbReference type="PIRSR" id="PIRSR000239-1"/>
    </source>
</evidence>
<evidence type="ECO:0000256" key="1">
    <source>
        <dbReference type="ARBA" id="ARBA00022559"/>
    </source>
</evidence>
<dbReference type="SUPFAM" id="SSF52833">
    <property type="entry name" value="Thioredoxin-like"/>
    <property type="match status" value="1"/>
</dbReference>
<name>S5DL14_9ACTN</name>
<keyword evidence="1" id="KW-0575">Peroxidase</keyword>
<keyword evidence="1" id="KW-0560">Oxidoreductase</keyword>
<feature type="domain" description="Alkyl hydroperoxide reductase subunit C/ Thiol specific antioxidant" evidence="5">
    <location>
        <begin position="5"/>
        <end position="129"/>
    </location>
</feature>
<keyword evidence="3" id="KW-0676">Redox-active center</keyword>
<dbReference type="EMBL" id="KC811135">
    <property type="protein sequence ID" value="AGQ19556.1"/>
    <property type="molecule type" value="Genomic_DNA"/>
</dbReference>
<sequence>MSLNIGDSIPEFSLINYDKEKYESKDSLGRKTMFVFMPFPFSSVCDGEICELRDNLDSFKSAETDTVMITVAARPTNEAWAKHNQIEFPILADFWPHGEVSKMFGCFNEGAGISLRYTYITDENNVITEIIKSDEIGVERDFQAYKEKFSIS</sequence>
<dbReference type="InterPro" id="IPR024706">
    <property type="entry name" value="Peroxiredoxin_AhpC-typ"/>
</dbReference>
<dbReference type="InterPro" id="IPR036249">
    <property type="entry name" value="Thioredoxin-like_sf"/>
</dbReference>
<dbReference type="Pfam" id="PF00578">
    <property type="entry name" value="AhpC-TSA"/>
    <property type="match status" value="1"/>
</dbReference>
<accession>S5DL14</accession>
<protein>
    <submittedName>
        <fullName evidence="6">Peroxiredoxin</fullName>
    </submittedName>
</protein>
<dbReference type="InterPro" id="IPR050455">
    <property type="entry name" value="Tpx_Peroxidase_subfamily"/>
</dbReference>
<proteinExistence type="predicted"/>
<dbReference type="Gene3D" id="3.40.30.10">
    <property type="entry name" value="Glutaredoxin"/>
    <property type="match status" value="1"/>
</dbReference>